<gene>
    <name evidence="3" type="ORF">Clacol_008281</name>
</gene>
<organism evidence="3 4">
    <name type="scientific">Clathrus columnatus</name>
    <dbReference type="NCBI Taxonomy" id="1419009"/>
    <lineage>
        <taxon>Eukaryota</taxon>
        <taxon>Fungi</taxon>
        <taxon>Dikarya</taxon>
        <taxon>Basidiomycota</taxon>
        <taxon>Agaricomycotina</taxon>
        <taxon>Agaricomycetes</taxon>
        <taxon>Phallomycetidae</taxon>
        <taxon>Phallales</taxon>
        <taxon>Clathraceae</taxon>
        <taxon>Clathrus</taxon>
    </lineage>
</organism>
<keyword evidence="2" id="KW-0472">Membrane</keyword>
<evidence type="ECO:0000313" key="3">
    <source>
        <dbReference type="EMBL" id="GJJ14024.1"/>
    </source>
</evidence>
<feature type="transmembrane region" description="Helical" evidence="2">
    <location>
        <begin position="20"/>
        <end position="46"/>
    </location>
</feature>
<feature type="transmembrane region" description="Helical" evidence="2">
    <location>
        <begin position="124"/>
        <end position="148"/>
    </location>
</feature>
<proteinExistence type="predicted"/>
<name>A0AAV5AHC1_9AGAM</name>
<evidence type="ECO:0000256" key="2">
    <source>
        <dbReference type="SAM" id="Phobius"/>
    </source>
</evidence>
<reference evidence="3" key="1">
    <citation type="submission" date="2021-10" db="EMBL/GenBank/DDBJ databases">
        <title>De novo Genome Assembly of Clathrus columnatus (Basidiomycota, Fungi) Using Illumina and Nanopore Sequence Data.</title>
        <authorList>
            <person name="Ogiso-Tanaka E."/>
            <person name="Itagaki H."/>
            <person name="Hosoya T."/>
            <person name="Hosaka K."/>
        </authorList>
    </citation>
    <scope>NUCLEOTIDE SEQUENCE</scope>
    <source>
        <strain evidence="3">MO-923</strain>
    </source>
</reference>
<dbReference type="AlphaFoldDB" id="A0AAV5AHC1"/>
<protein>
    <submittedName>
        <fullName evidence="3">Uncharacterized protein</fullName>
    </submittedName>
</protein>
<feature type="compositionally biased region" description="Low complexity" evidence="1">
    <location>
        <begin position="256"/>
        <end position="269"/>
    </location>
</feature>
<comment type="caution">
    <text evidence="3">The sequence shown here is derived from an EMBL/GenBank/DDBJ whole genome shotgun (WGS) entry which is preliminary data.</text>
</comment>
<feature type="region of interest" description="Disordered" evidence="1">
    <location>
        <begin position="361"/>
        <end position="381"/>
    </location>
</feature>
<accession>A0AAV5AHC1</accession>
<keyword evidence="2" id="KW-1133">Transmembrane helix</keyword>
<sequence length="381" mass="42585">MIRYFLSLAVYDHDPLRSHFAISLGTLSALAALFFGSETSMVYALAMQLHIDRKIRDFIHFLTYFASLLIIIPAIVNIIIIIKWRKPGSFQDFDRVIQGRCNWDVDAVWTGTGMSCSVKDAQPFGLWLGASIFRFAFTLVVVALYFFVSRYFPRPEEEPMPLPMEAGSQMDELTTTDVSQRPDYLQTSQPGERLIYSPKKRTNFSFSNAGEALGRLEKSPGGDDAYDEEDSDVGHAATDSSYARVLTDEPDYLPGSSTSRQLSSSSSRRLSSKGSIQGPRPKPLRSKSSSTTSTVTPDSPSPEVASQLQSLLDEVERDTEAAMLHYDQNHSRFQSLEEKRPSVHMFGKSFDKLSIIESEDPESPLLYSPTITSHSSHRFSG</sequence>
<dbReference type="Proteomes" id="UP001050691">
    <property type="component" value="Unassembled WGS sequence"/>
</dbReference>
<feature type="compositionally biased region" description="Low complexity" evidence="1">
    <location>
        <begin position="286"/>
        <end position="302"/>
    </location>
</feature>
<evidence type="ECO:0000313" key="4">
    <source>
        <dbReference type="Proteomes" id="UP001050691"/>
    </source>
</evidence>
<keyword evidence="4" id="KW-1185">Reference proteome</keyword>
<evidence type="ECO:0000256" key="1">
    <source>
        <dbReference type="SAM" id="MobiDB-lite"/>
    </source>
</evidence>
<feature type="region of interest" description="Disordered" evidence="1">
    <location>
        <begin position="213"/>
        <end position="311"/>
    </location>
</feature>
<feature type="transmembrane region" description="Helical" evidence="2">
    <location>
        <begin position="58"/>
        <end position="82"/>
    </location>
</feature>
<dbReference type="EMBL" id="BPWL01000009">
    <property type="protein sequence ID" value="GJJ14024.1"/>
    <property type="molecule type" value="Genomic_DNA"/>
</dbReference>
<keyword evidence="2" id="KW-0812">Transmembrane</keyword>